<dbReference type="SMART" id="SM00344">
    <property type="entry name" value="HTH_ASNC"/>
    <property type="match status" value="1"/>
</dbReference>
<dbReference type="InterPro" id="IPR019887">
    <property type="entry name" value="Tscrpt_reg_AsnC/Lrp_C"/>
</dbReference>
<dbReference type="Proteomes" id="UP001560267">
    <property type="component" value="Unassembled WGS sequence"/>
</dbReference>
<comment type="caution">
    <text evidence="5">The sequence shown here is derived from an EMBL/GenBank/DDBJ whole genome shotgun (WGS) entry which is preliminary data.</text>
</comment>
<protein>
    <submittedName>
        <fullName evidence="5">Lrp/AsnC family transcriptional regulator</fullName>
    </submittedName>
</protein>
<gene>
    <name evidence="5" type="ORF">AB6A68_01105</name>
</gene>
<dbReference type="Pfam" id="PF13404">
    <property type="entry name" value="HTH_AsnC-type"/>
    <property type="match status" value="1"/>
</dbReference>
<dbReference type="EMBL" id="JBFSHR010000002">
    <property type="protein sequence ID" value="MEX6428442.1"/>
    <property type="molecule type" value="Genomic_DNA"/>
</dbReference>
<proteinExistence type="predicted"/>
<evidence type="ECO:0000313" key="6">
    <source>
        <dbReference type="Proteomes" id="UP001560267"/>
    </source>
</evidence>
<dbReference type="SUPFAM" id="SSF46785">
    <property type="entry name" value="Winged helix' DNA-binding domain"/>
    <property type="match status" value="1"/>
</dbReference>
<accession>A0ABV3XYR8</accession>
<dbReference type="PROSITE" id="PS50956">
    <property type="entry name" value="HTH_ASNC_2"/>
    <property type="match status" value="1"/>
</dbReference>
<keyword evidence="2" id="KW-0238">DNA-binding</keyword>
<dbReference type="InterPro" id="IPR019888">
    <property type="entry name" value="Tscrpt_reg_AsnC-like"/>
</dbReference>
<reference evidence="5 6" key="1">
    <citation type="submission" date="2024-07" db="EMBL/GenBank/DDBJ databases">
        <title>Draft Genome Sequence of Ferrimicrobium acidiphilum Strain YE2023, Isolated from a Pulp of Bioleach Reactor.</title>
        <authorList>
            <person name="Elkina Y.A."/>
            <person name="Bulaeva A.G."/>
            <person name="Beletsky A.V."/>
            <person name="Mardanov A.V."/>
        </authorList>
    </citation>
    <scope>NUCLEOTIDE SEQUENCE [LARGE SCALE GENOMIC DNA]</scope>
    <source>
        <strain evidence="5 6">YE2023</strain>
    </source>
</reference>
<dbReference type="InterPro" id="IPR036388">
    <property type="entry name" value="WH-like_DNA-bd_sf"/>
</dbReference>
<keyword evidence="1" id="KW-0805">Transcription regulation</keyword>
<name>A0ABV3XYR8_9ACTN</name>
<keyword evidence="3" id="KW-0804">Transcription</keyword>
<dbReference type="PANTHER" id="PTHR30154:SF53">
    <property type="entry name" value="HTH-TYPE TRANSCRIPTIONAL REGULATOR LRPC"/>
    <property type="match status" value="1"/>
</dbReference>
<dbReference type="InterPro" id="IPR036390">
    <property type="entry name" value="WH_DNA-bd_sf"/>
</dbReference>
<sequence>MLDDIDLQIIALLAANARTTFSELAEQVGLSGPSTADRVRRLEEQQIIRGYAARVDSEAIGLGLTAFISVTLVASADRRHFLEEVTNLHEVVECHHVAGNDDYLLKVHVSGTRGLESFVSDQLKALREVARTRTTVVLSTAIERPLSPGKN</sequence>
<dbReference type="InterPro" id="IPR000485">
    <property type="entry name" value="AsnC-type_HTH_dom"/>
</dbReference>
<dbReference type="RefSeq" id="WP_369084107.1">
    <property type="nucleotide sequence ID" value="NZ_JBFSHR010000002.1"/>
</dbReference>
<dbReference type="PANTHER" id="PTHR30154">
    <property type="entry name" value="LEUCINE-RESPONSIVE REGULATORY PROTEIN"/>
    <property type="match status" value="1"/>
</dbReference>
<dbReference type="PRINTS" id="PR00033">
    <property type="entry name" value="HTHASNC"/>
</dbReference>
<dbReference type="InterPro" id="IPR011991">
    <property type="entry name" value="ArsR-like_HTH"/>
</dbReference>
<dbReference type="SUPFAM" id="SSF54909">
    <property type="entry name" value="Dimeric alpha+beta barrel"/>
    <property type="match status" value="1"/>
</dbReference>
<evidence type="ECO:0000256" key="2">
    <source>
        <dbReference type="ARBA" id="ARBA00023125"/>
    </source>
</evidence>
<dbReference type="CDD" id="cd00090">
    <property type="entry name" value="HTH_ARSR"/>
    <property type="match status" value="1"/>
</dbReference>
<dbReference type="Gene3D" id="1.10.10.10">
    <property type="entry name" value="Winged helix-like DNA-binding domain superfamily/Winged helix DNA-binding domain"/>
    <property type="match status" value="1"/>
</dbReference>
<evidence type="ECO:0000256" key="3">
    <source>
        <dbReference type="ARBA" id="ARBA00023163"/>
    </source>
</evidence>
<feature type="domain" description="HTH asnC-type" evidence="4">
    <location>
        <begin position="2"/>
        <end position="63"/>
    </location>
</feature>
<evidence type="ECO:0000313" key="5">
    <source>
        <dbReference type="EMBL" id="MEX6428442.1"/>
    </source>
</evidence>
<keyword evidence="6" id="KW-1185">Reference proteome</keyword>
<dbReference type="Gene3D" id="3.30.70.920">
    <property type="match status" value="1"/>
</dbReference>
<organism evidence="5 6">
    <name type="scientific">Ferrimicrobium acidiphilum</name>
    <dbReference type="NCBI Taxonomy" id="121039"/>
    <lineage>
        <taxon>Bacteria</taxon>
        <taxon>Bacillati</taxon>
        <taxon>Actinomycetota</taxon>
        <taxon>Acidimicrobiia</taxon>
        <taxon>Acidimicrobiales</taxon>
        <taxon>Acidimicrobiaceae</taxon>
        <taxon>Ferrimicrobium</taxon>
    </lineage>
</organism>
<dbReference type="InterPro" id="IPR011008">
    <property type="entry name" value="Dimeric_a/b-barrel"/>
</dbReference>
<dbReference type="Pfam" id="PF01037">
    <property type="entry name" value="AsnC_trans_reg"/>
    <property type="match status" value="1"/>
</dbReference>
<evidence type="ECO:0000256" key="1">
    <source>
        <dbReference type="ARBA" id="ARBA00023015"/>
    </source>
</evidence>
<evidence type="ECO:0000259" key="4">
    <source>
        <dbReference type="PROSITE" id="PS50956"/>
    </source>
</evidence>